<dbReference type="Gene3D" id="3.40.50.80">
    <property type="entry name" value="Nucleotide-binding domain of ferredoxin-NADP reductase (FNR) module"/>
    <property type="match status" value="1"/>
</dbReference>
<comment type="similarity">
    <text evidence="10">Belongs to the NADPH-dependent diflavin oxidoreductase NDOR1 family.</text>
</comment>
<evidence type="ECO:0000259" key="13">
    <source>
        <dbReference type="PROSITE" id="PS51384"/>
    </source>
</evidence>
<evidence type="ECO:0000313" key="15">
    <source>
        <dbReference type="Proteomes" id="UP001205105"/>
    </source>
</evidence>
<dbReference type="SUPFAM" id="SSF63380">
    <property type="entry name" value="Riboflavin synthase domain-like"/>
    <property type="match status" value="1"/>
</dbReference>
<organism evidence="14 15">
    <name type="scientific">Chlorella ohadii</name>
    <dbReference type="NCBI Taxonomy" id="2649997"/>
    <lineage>
        <taxon>Eukaryota</taxon>
        <taxon>Viridiplantae</taxon>
        <taxon>Chlorophyta</taxon>
        <taxon>core chlorophytes</taxon>
        <taxon>Trebouxiophyceae</taxon>
        <taxon>Chlorellales</taxon>
        <taxon>Chlorellaceae</taxon>
        <taxon>Chlorella clade</taxon>
        <taxon>Chlorella</taxon>
    </lineage>
</organism>
<feature type="binding site" evidence="10">
    <location>
        <position position="682"/>
    </location>
    <ligand>
        <name>FAD</name>
        <dbReference type="ChEBI" id="CHEBI:57692"/>
    </ligand>
</feature>
<comment type="similarity">
    <text evidence="10">In the C-terminal section; belongs to the flavoprotein pyridine nucleotide cytochrome reductase family.</text>
</comment>
<dbReference type="Pfam" id="PF00258">
    <property type="entry name" value="Flavodoxin_1"/>
    <property type="match status" value="1"/>
</dbReference>
<dbReference type="Gene3D" id="2.40.30.10">
    <property type="entry name" value="Translation factors"/>
    <property type="match status" value="2"/>
</dbReference>
<dbReference type="GO" id="GO:0160246">
    <property type="term" value="F:NADPH-iron-sulfur [2Fe-2S] protein oxidoreductase activity"/>
    <property type="evidence" value="ECO:0007669"/>
    <property type="project" value="InterPro"/>
</dbReference>
<evidence type="ECO:0000256" key="11">
    <source>
        <dbReference type="SAM" id="MobiDB-lite"/>
    </source>
</evidence>
<evidence type="ECO:0000259" key="12">
    <source>
        <dbReference type="PROSITE" id="PS50902"/>
    </source>
</evidence>
<dbReference type="InterPro" id="IPR029039">
    <property type="entry name" value="Flavoprotein-like_sf"/>
</dbReference>
<proteinExistence type="inferred from homology"/>
<sequence length="683" mass="72364">MAKLQPLLILYGSQTGNAQDVAERVAREAARRHYAPRVLPADAYLPMVARLPAEPALVWVASTTGQGEPPDNMRQLWRVLLRKSLAPGSLAGLRAAVFGLGDSGYPKFNVTAKKLFRRLEALGAHMLLPVGLGDDQHRSGYEAALDPWLAQLWPALRAAFPLPAGLSEPAPTDTATELVCKYQVAWLSAEEAAAAQREAAQASGVQAGGSSACAAHAEALSAAAQFDRVEAAASGLPLALQQQGPEGQPSARAAGGPATSAGHDGASGADAGGYGPHRPYWARLTANKRITAPTHFQDVRLLDIDLGQSGITYQPGDVLAVVPQQSAAAVEALCRRCGWDPDAWVRVEPVCTQAAAAAVEAGTPPAAGEDNGSSAAAGACSCTVRLGALVAGALDINGASPRRFFFQVLHQFARGSELEEERLAYFASPEGRDDLYQYNQREGRTVLEACPRLKPRYFSIASSLAAHPHSAQLAVAIVDWATPFKRRRRGVCTSWLAALDPQEQGEVRLPVWVERGALRLPPSPATPLLMVGPGTGVAPFRSFLQDRQAGLLAGEGPRPAPCTLFFGCRNEAGDFYFREEWAAMQAQGVLAPAPGGLVTAFSRDGPAKVYVQHRICERAAEVWSALQAGACIYVAGSADKMPAAVAAAIEEVVAQQGGLARDQAAEYVRRLELTGRYQVEAWS</sequence>
<dbReference type="GO" id="GO:0050661">
    <property type="term" value="F:NADP binding"/>
    <property type="evidence" value="ECO:0007669"/>
    <property type="project" value="UniProtKB-UniRule"/>
</dbReference>
<comment type="catalytic activity">
    <reaction evidence="10">
        <text>2 oxidized [2Fe-2S]-[protein] + NADPH = 2 reduced [2Fe-2S]-[protein] + NADP(+) + H(+)</text>
        <dbReference type="Rhea" id="RHEA:67716"/>
        <dbReference type="Rhea" id="RHEA-COMP:17327"/>
        <dbReference type="Rhea" id="RHEA-COMP:17328"/>
        <dbReference type="ChEBI" id="CHEBI:15378"/>
        <dbReference type="ChEBI" id="CHEBI:33737"/>
        <dbReference type="ChEBI" id="CHEBI:33738"/>
        <dbReference type="ChEBI" id="CHEBI:57783"/>
        <dbReference type="ChEBI" id="CHEBI:58349"/>
    </reaction>
</comment>
<dbReference type="InterPro" id="IPR001433">
    <property type="entry name" value="OxRdtase_FAD/NAD-bd"/>
</dbReference>
<feature type="region of interest" description="Disordered" evidence="11">
    <location>
        <begin position="241"/>
        <end position="273"/>
    </location>
</feature>
<dbReference type="Proteomes" id="UP001205105">
    <property type="component" value="Unassembled WGS sequence"/>
</dbReference>
<gene>
    <name evidence="14" type="ORF">COHA_006120</name>
</gene>
<dbReference type="SUPFAM" id="SSF52343">
    <property type="entry name" value="Ferredoxin reductase-like, C-terminal NADP-linked domain"/>
    <property type="match status" value="1"/>
</dbReference>
<evidence type="ECO:0000313" key="14">
    <source>
        <dbReference type="EMBL" id="KAI7840338.1"/>
    </source>
</evidence>
<dbReference type="InterPro" id="IPR001709">
    <property type="entry name" value="Flavoprot_Pyr_Nucl_cyt_Rdtase"/>
</dbReference>
<dbReference type="GO" id="GO:0016226">
    <property type="term" value="P:iron-sulfur cluster assembly"/>
    <property type="evidence" value="ECO:0007669"/>
    <property type="project" value="UniProtKB-UniRule"/>
</dbReference>
<dbReference type="EMBL" id="JADXDR010000083">
    <property type="protein sequence ID" value="KAI7840338.1"/>
    <property type="molecule type" value="Genomic_DNA"/>
</dbReference>
<keyword evidence="5 10" id="KW-0285">Flavoprotein</keyword>
<accession>A0AAD5DPX8</accession>
<feature type="binding site" evidence="10">
    <location>
        <begin position="608"/>
        <end position="612"/>
    </location>
    <ligand>
        <name>NADP(+)</name>
        <dbReference type="ChEBI" id="CHEBI:58349"/>
    </ligand>
</feature>
<dbReference type="InterPro" id="IPR039261">
    <property type="entry name" value="FNR_nucleotide-bd"/>
</dbReference>
<feature type="binding site" evidence="10">
    <location>
        <begin position="602"/>
        <end position="603"/>
    </location>
    <ligand>
        <name>NADP(+)</name>
        <dbReference type="ChEBI" id="CHEBI:58349"/>
    </ligand>
</feature>
<protein>
    <recommendedName>
        <fullName evidence="10">NADPH-dependent diflavin oxidoreductase 1</fullName>
        <ecNumber evidence="10">1.18.1.-</ecNumber>
    </recommendedName>
    <alternativeName>
        <fullName evidence="10">NADPH-dependent FMN and FAD-containing oxidoreductase</fullName>
    </alternativeName>
</protein>
<comment type="function">
    <text evidence="10">NADPH-dependent reductase which is a central component of the cytosolic iron-sulfur (Fe-S) protein assembly (CIA) machinery. Transfers electrons from NADPH via its FAD and FMN prosthetic groups to the [2Fe-2S] cluster of the anamorsin/DRE2 homolog, another key component of the CIA machinery. In turn, this reduced cluster provides electrons for assembly of cytosolic iron-sulfur cluster proteins.</text>
</comment>
<dbReference type="GO" id="GO:0050660">
    <property type="term" value="F:flavin adenine dinucleotide binding"/>
    <property type="evidence" value="ECO:0007669"/>
    <property type="project" value="UniProtKB-UniRule"/>
</dbReference>
<dbReference type="PROSITE" id="PS51384">
    <property type="entry name" value="FAD_FR"/>
    <property type="match status" value="1"/>
</dbReference>
<feature type="binding site" evidence="10">
    <location>
        <position position="535"/>
    </location>
    <ligand>
        <name>NADP(+)</name>
        <dbReference type="ChEBI" id="CHEBI:58349"/>
    </ligand>
</feature>
<comment type="caution">
    <text evidence="14">The sequence shown here is derived from an EMBL/GenBank/DDBJ whole genome shotgun (WGS) entry which is preliminary data.</text>
</comment>
<evidence type="ECO:0000256" key="2">
    <source>
        <dbReference type="ARBA" id="ARBA00001974"/>
    </source>
</evidence>
<keyword evidence="4 10" id="KW-0963">Cytoplasm</keyword>
<dbReference type="PANTHER" id="PTHR19384">
    <property type="entry name" value="NITRIC OXIDE SYNTHASE-RELATED"/>
    <property type="match status" value="1"/>
</dbReference>
<evidence type="ECO:0000256" key="10">
    <source>
        <dbReference type="HAMAP-Rule" id="MF_03178"/>
    </source>
</evidence>
<keyword evidence="7 10" id="KW-0274">FAD</keyword>
<dbReference type="EC" id="1.18.1.-" evidence="10"/>
<dbReference type="InterPro" id="IPR028879">
    <property type="entry name" value="NDOR1"/>
</dbReference>
<keyword evidence="15" id="KW-1185">Reference proteome</keyword>
<evidence type="ECO:0000256" key="1">
    <source>
        <dbReference type="ARBA" id="ARBA00001917"/>
    </source>
</evidence>
<dbReference type="GO" id="GO:0010181">
    <property type="term" value="F:FMN binding"/>
    <property type="evidence" value="ECO:0007669"/>
    <property type="project" value="UniProtKB-UniRule"/>
</dbReference>
<dbReference type="GO" id="GO:0016651">
    <property type="term" value="F:oxidoreductase activity, acting on NAD(P)H"/>
    <property type="evidence" value="ECO:0007669"/>
    <property type="project" value="UniProtKB-UniRule"/>
</dbReference>
<feature type="binding site" evidence="10">
    <location>
        <begin position="456"/>
        <end position="459"/>
    </location>
    <ligand>
        <name>FAD</name>
        <dbReference type="ChEBI" id="CHEBI:57692"/>
    </ligand>
</feature>
<dbReference type="HAMAP" id="MF_03178">
    <property type="entry name" value="NDOR1"/>
    <property type="match status" value="1"/>
</dbReference>
<dbReference type="PRINTS" id="PR00369">
    <property type="entry name" value="FLAVODOXIN"/>
</dbReference>
<evidence type="ECO:0000256" key="9">
    <source>
        <dbReference type="ARBA" id="ARBA00023002"/>
    </source>
</evidence>
<name>A0AAD5DPX8_9CHLO</name>
<keyword evidence="8 10" id="KW-0521">NADP</keyword>
<keyword evidence="6 10" id="KW-0288">FMN</keyword>
<dbReference type="Gene3D" id="3.40.50.360">
    <property type="match status" value="1"/>
</dbReference>
<keyword evidence="9 10" id="KW-0560">Oxidoreductase</keyword>
<dbReference type="InterPro" id="IPR003097">
    <property type="entry name" value="CysJ-like_FAD-binding"/>
</dbReference>
<feature type="binding site" evidence="10">
    <location>
        <begin position="62"/>
        <end position="65"/>
    </location>
    <ligand>
        <name>FMN</name>
        <dbReference type="ChEBI" id="CHEBI:58210"/>
    </ligand>
</feature>
<feature type="domain" description="FAD-binding FR-type" evidence="13">
    <location>
        <begin position="277"/>
        <end position="521"/>
    </location>
</feature>
<comment type="cofactor">
    <cofactor evidence="2 10">
        <name>FAD</name>
        <dbReference type="ChEBI" id="CHEBI:57692"/>
    </cofactor>
</comment>
<dbReference type="InterPro" id="IPR017938">
    <property type="entry name" value="Riboflavin_synthase-like_b-brl"/>
</dbReference>
<dbReference type="InterPro" id="IPR001094">
    <property type="entry name" value="Flavdoxin-like"/>
</dbReference>
<feature type="domain" description="Flavodoxin-like" evidence="12">
    <location>
        <begin position="7"/>
        <end position="153"/>
    </location>
</feature>
<evidence type="ECO:0000256" key="7">
    <source>
        <dbReference type="ARBA" id="ARBA00022827"/>
    </source>
</evidence>
<comment type="similarity">
    <text evidence="10">In the N-terminal section; belongs to the flavodoxin family.</text>
</comment>
<evidence type="ECO:0000256" key="5">
    <source>
        <dbReference type="ARBA" id="ARBA00022630"/>
    </source>
</evidence>
<dbReference type="FunFam" id="3.40.50.360:FF:000015">
    <property type="entry name" value="NADPH-dependent diflavin oxidoreductase 1"/>
    <property type="match status" value="1"/>
</dbReference>
<evidence type="ECO:0000256" key="8">
    <source>
        <dbReference type="ARBA" id="ARBA00022857"/>
    </source>
</evidence>
<dbReference type="FunFam" id="3.40.50.80:FF:000032">
    <property type="entry name" value="NADPH-dependent diflavin oxidoreductase 1"/>
    <property type="match status" value="1"/>
</dbReference>
<dbReference type="InterPro" id="IPR017927">
    <property type="entry name" value="FAD-bd_FR_type"/>
</dbReference>
<dbReference type="Pfam" id="PF00667">
    <property type="entry name" value="FAD_binding_1"/>
    <property type="match status" value="1"/>
</dbReference>
<evidence type="ECO:0000256" key="3">
    <source>
        <dbReference type="ARBA" id="ARBA00004496"/>
    </source>
</evidence>
<dbReference type="PRINTS" id="PR00371">
    <property type="entry name" value="FPNCR"/>
</dbReference>
<dbReference type="PANTHER" id="PTHR19384:SF10">
    <property type="entry name" value="NADPH-DEPENDENT DIFLAVIN OXIDOREDUCTASE 1"/>
    <property type="match status" value="1"/>
</dbReference>
<dbReference type="GO" id="GO:0005829">
    <property type="term" value="C:cytosol"/>
    <property type="evidence" value="ECO:0007669"/>
    <property type="project" value="TreeGrafter"/>
</dbReference>
<reference evidence="14" key="1">
    <citation type="submission" date="2020-11" db="EMBL/GenBank/DDBJ databases">
        <title>Chlorella ohadii genome sequencing and assembly.</title>
        <authorList>
            <person name="Murik O."/>
            <person name="Treves H."/>
            <person name="Kedem I."/>
            <person name="Shotland Y."/>
            <person name="Kaplan A."/>
        </authorList>
    </citation>
    <scope>NUCLEOTIDE SEQUENCE</scope>
    <source>
        <strain evidence="14">1</strain>
    </source>
</reference>
<feature type="compositionally biased region" description="Low complexity" evidence="11">
    <location>
        <begin position="258"/>
        <end position="269"/>
    </location>
</feature>
<dbReference type="Pfam" id="PF00175">
    <property type="entry name" value="NAD_binding_1"/>
    <property type="match status" value="1"/>
</dbReference>
<dbReference type="InterPro" id="IPR008254">
    <property type="entry name" value="Flavodoxin/NO_synth"/>
</dbReference>
<feature type="binding site" evidence="10">
    <location>
        <position position="135"/>
    </location>
    <ligand>
        <name>FMN</name>
        <dbReference type="ChEBI" id="CHEBI:58210"/>
    </ligand>
</feature>
<dbReference type="PROSITE" id="PS50902">
    <property type="entry name" value="FLAVODOXIN_LIKE"/>
    <property type="match status" value="1"/>
</dbReference>
<comment type="cofactor">
    <cofactor evidence="1 10">
        <name>FMN</name>
        <dbReference type="ChEBI" id="CHEBI:58210"/>
    </cofactor>
</comment>
<feature type="binding site" evidence="10">
    <location>
        <begin position="490"/>
        <end position="493"/>
    </location>
    <ligand>
        <name>FAD</name>
        <dbReference type="ChEBI" id="CHEBI:57692"/>
    </ligand>
</feature>
<dbReference type="SUPFAM" id="SSF52218">
    <property type="entry name" value="Flavoproteins"/>
    <property type="match status" value="1"/>
</dbReference>
<feature type="binding site" evidence="10">
    <location>
        <begin position="13"/>
        <end position="18"/>
    </location>
    <ligand>
        <name>FMN</name>
        <dbReference type="ChEBI" id="CHEBI:58210"/>
    </ligand>
</feature>
<evidence type="ECO:0000256" key="6">
    <source>
        <dbReference type="ARBA" id="ARBA00022643"/>
    </source>
</evidence>
<evidence type="ECO:0000256" key="4">
    <source>
        <dbReference type="ARBA" id="ARBA00022490"/>
    </source>
</evidence>
<comment type="subcellular location">
    <subcellularLocation>
        <location evidence="3 10">Cytoplasm</location>
    </subcellularLocation>
</comment>
<dbReference type="GO" id="GO:0005634">
    <property type="term" value="C:nucleus"/>
    <property type="evidence" value="ECO:0007669"/>
    <property type="project" value="UniProtKB-ARBA"/>
</dbReference>
<comment type="caution">
    <text evidence="10">Lacks conserved residue(s) required for the propagation of feature annotation.</text>
</comment>
<dbReference type="AlphaFoldDB" id="A0AAD5DPX8"/>